<sequence>MNKKFLLIIMTIFILASCKKEYKADSEYGAYMFEKYISTLISAKDTLEFTSNIVTNLDENTVKKINEMYVLYELTTADIIESIKNRASIYQRIFSDDEEALCNYLPKDGGYYDVAITYREYNDIKIAQIEYPSFNKISKNSIEIVGIYLNDKWNILTINFFN</sequence>
<dbReference type="AlphaFoldDB" id="A0A3B6W1Z5"/>
<accession>A0A3B6W1Z5</accession>
<evidence type="ECO:0000313" key="2">
    <source>
        <dbReference type="Proteomes" id="UP000010793"/>
    </source>
</evidence>
<proteinExistence type="predicted"/>
<gene>
    <name evidence="1" type="ORF">BPP43_08410</name>
</gene>
<dbReference type="GeneID" id="56439896"/>
<dbReference type="EMBL" id="CP002873">
    <property type="protein sequence ID" value="AGA66877.1"/>
    <property type="molecule type" value="Genomic_DNA"/>
</dbReference>
<reference evidence="1 2" key="1">
    <citation type="journal article" date="2013" name="Genome Announc.">
        <title>Complete Genome Sequence of the Porcine Strain Brachyspira pilosicoli P43/6/78(T.).</title>
        <authorList>
            <person name="Lin C."/>
            <person name="den Bakker H.C."/>
            <person name="Suzuki H."/>
            <person name="Lefebure T."/>
            <person name="Ponnala L."/>
            <person name="Sun Q."/>
            <person name="Stanhope M.J."/>
            <person name="Wiedmann M."/>
            <person name="Duhamel G.E."/>
        </authorList>
    </citation>
    <scope>NUCLEOTIDE SEQUENCE [LARGE SCALE GENOMIC DNA]</scope>
    <source>
        <strain evidence="1 2">P43/6/78</strain>
    </source>
</reference>
<dbReference type="RefSeq" id="WP_013244270.1">
    <property type="nucleotide sequence ID" value="NC_019908.1"/>
</dbReference>
<name>A0A3B6W1Z5_BRAPL</name>
<protein>
    <recommendedName>
        <fullName evidence="3">Lipoprotein</fullName>
    </recommendedName>
</protein>
<evidence type="ECO:0008006" key="3">
    <source>
        <dbReference type="Google" id="ProtNLM"/>
    </source>
</evidence>
<dbReference type="KEGG" id="bpip:BPP43_08410"/>
<dbReference type="PROSITE" id="PS51257">
    <property type="entry name" value="PROKAR_LIPOPROTEIN"/>
    <property type="match status" value="1"/>
</dbReference>
<keyword evidence="2" id="KW-1185">Reference proteome</keyword>
<evidence type="ECO:0000313" key="1">
    <source>
        <dbReference type="EMBL" id="AGA66877.1"/>
    </source>
</evidence>
<organism evidence="1 2">
    <name type="scientific">Brachyspira pilosicoli P43/6/78</name>
    <dbReference type="NCBI Taxonomy" id="1042417"/>
    <lineage>
        <taxon>Bacteria</taxon>
        <taxon>Pseudomonadati</taxon>
        <taxon>Spirochaetota</taxon>
        <taxon>Spirochaetia</taxon>
        <taxon>Brachyspirales</taxon>
        <taxon>Brachyspiraceae</taxon>
        <taxon>Brachyspira</taxon>
    </lineage>
</organism>
<dbReference type="Proteomes" id="UP000010793">
    <property type="component" value="Chromosome"/>
</dbReference>